<organism evidence="1 2">
    <name type="scientific">Fluctibacter halophilus</name>
    <dbReference type="NCBI Taxonomy" id="226011"/>
    <lineage>
        <taxon>Bacteria</taxon>
        <taxon>Pseudomonadati</taxon>
        <taxon>Pseudomonadota</taxon>
        <taxon>Gammaproteobacteria</taxon>
        <taxon>Alteromonadales</taxon>
        <taxon>Alteromonadaceae</taxon>
        <taxon>Fluctibacter</taxon>
    </lineage>
</organism>
<evidence type="ECO:0000313" key="2">
    <source>
        <dbReference type="Proteomes" id="UP001520878"/>
    </source>
</evidence>
<protein>
    <recommendedName>
        <fullName evidence="3">Polyketide cyclase</fullName>
    </recommendedName>
</protein>
<reference evidence="1 2" key="1">
    <citation type="submission" date="2021-10" db="EMBL/GenBank/DDBJ databases">
        <title>Draft genome of Aestuariibacter halophilus JC2043.</title>
        <authorList>
            <person name="Emsley S.A."/>
            <person name="Pfannmuller K.M."/>
            <person name="Ushijima B."/>
            <person name="Saw J.H."/>
            <person name="Videau P."/>
        </authorList>
    </citation>
    <scope>NUCLEOTIDE SEQUENCE [LARGE SCALE GENOMIC DNA]</scope>
    <source>
        <strain evidence="1 2">JC2043</strain>
    </source>
</reference>
<gene>
    <name evidence="1" type="ORF">LJ739_13120</name>
</gene>
<dbReference type="Proteomes" id="UP001520878">
    <property type="component" value="Unassembled WGS sequence"/>
</dbReference>
<evidence type="ECO:0008006" key="3">
    <source>
        <dbReference type="Google" id="ProtNLM"/>
    </source>
</evidence>
<accession>A0ABS8G9L2</accession>
<proteinExistence type="predicted"/>
<keyword evidence="2" id="KW-1185">Reference proteome</keyword>
<dbReference type="EMBL" id="JAJEWP010000003">
    <property type="protein sequence ID" value="MCC2617188.1"/>
    <property type="molecule type" value="Genomic_DNA"/>
</dbReference>
<sequence>MYSLKDFAPFYATAADHTPKVITFTYVDNEEIATWMPSTQHSKVLNEPRFSAGHLVQLSAGMGWHADMQKLEPMLRFIPDDTGYFLVNESWRSVSRVKFDGTAWHIVAWDLVATDANGNDIGFDAVQQCLKKAQPFFICDKLTWQNGDDENQRVQTKHGYEHYEK</sequence>
<evidence type="ECO:0000313" key="1">
    <source>
        <dbReference type="EMBL" id="MCC2617188.1"/>
    </source>
</evidence>
<comment type="caution">
    <text evidence="1">The sequence shown here is derived from an EMBL/GenBank/DDBJ whole genome shotgun (WGS) entry which is preliminary data.</text>
</comment>
<name>A0ABS8G9L2_9ALTE</name>
<dbReference type="RefSeq" id="WP_229161142.1">
    <property type="nucleotide sequence ID" value="NZ_JAJEWP010000003.1"/>
</dbReference>